<accession>U2TL79</accession>
<keyword evidence="2" id="KW-1185">Reference proteome</keyword>
<gene>
    <name evidence="1" type="ORF">HMPREF1316_1019</name>
</gene>
<dbReference type="RefSeq" id="WP_021726672.1">
    <property type="nucleotide sequence ID" value="NZ_AWEZ01000061.1"/>
</dbReference>
<sequence>MSAQHDGTRSLRMECERREDAVRAAVASRDELNDLFAASVRYGDSQVVEALRWSMSQALSACDDHVDETRRQLRRSEDVLGEALARSRREVPEGDGPSPM</sequence>
<name>U2TL79_9ACTN</name>
<reference evidence="1 2" key="1">
    <citation type="submission" date="2013-08" db="EMBL/GenBank/DDBJ databases">
        <authorList>
            <person name="Durkin A.S."/>
            <person name="Haft D.R."/>
            <person name="McCorrison J."/>
            <person name="Torralba M."/>
            <person name="Gillis M."/>
            <person name="Haft D.H."/>
            <person name="Methe B."/>
            <person name="Sutton G."/>
            <person name="Nelson K.E."/>
        </authorList>
    </citation>
    <scope>NUCLEOTIDE SEQUENCE [LARGE SCALE GENOMIC DNA]</scope>
    <source>
        <strain evidence="1 2">F0195</strain>
    </source>
</reference>
<dbReference type="AlphaFoldDB" id="U2TL79"/>
<protein>
    <submittedName>
        <fullName evidence="1">Uncharacterized protein</fullName>
    </submittedName>
</protein>
<dbReference type="EMBL" id="AWEZ01000061">
    <property type="protein sequence ID" value="ERL06933.1"/>
    <property type="molecule type" value="Genomic_DNA"/>
</dbReference>
<comment type="caution">
    <text evidence="1">The sequence shown here is derived from an EMBL/GenBank/DDBJ whole genome shotgun (WGS) entry which is preliminary data.</text>
</comment>
<evidence type="ECO:0000313" key="2">
    <source>
        <dbReference type="Proteomes" id="UP000016638"/>
    </source>
</evidence>
<dbReference type="STRING" id="1125712.HMPREF1316_1019"/>
<dbReference type="Proteomes" id="UP000016638">
    <property type="component" value="Unassembled WGS sequence"/>
</dbReference>
<organism evidence="1 2">
    <name type="scientific">Olsenella profusa F0195</name>
    <dbReference type="NCBI Taxonomy" id="1125712"/>
    <lineage>
        <taxon>Bacteria</taxon>
        <taxon>Bacillati</taxon>
        <taxon>Actinomycetota</taxon>
        <taxon>Coriobacteriia</taxon>
        <taxon>Coriobacteriales</taxon>
        <taxon>Atopobiaceae</taxon>
        <taxon>Olsenella</taxon>
    </lineage>
</organism>
<dbReference type="OrthoDB" id="10007688at2"/>
<dbReference type="PATRIC" id="fig|1125712.3.peg.1862"/>
<proteinExistence type="predicted"/>
<evidence type="ECO:0000313" key="1">
    <source>
        <dbReference type="EMBL" id="ERL06933.1"/>
    </source>
</evidence>